<proteinExistence type="predicted"/>
<protein>
    <recommendedName>
        <fullName evidence="6">F-box domain-containing protein</fullName>
    </recommendedName>
</protein>
<name>A0A815M6Y2_9BILA</name>
<gene>
    <name evidence="3" type="ORF">JXQ802_LOCUS35660</name>
    <name evidence="4" type="ORF">OTI717_LOCUS29800</name>
    <name evidence="2" type="ORF">PYM288_LOCUS23032</name>
    <name evidence="1" type="ORF">RFH988_LOCUS17408</name>
</gene>
<dbReference type="EMBL" id="CAJNOH010001033">
    <property type="protein sequence ID" value="CAF1166401.1"/>
    <property type="molecule type" value="Genomic_DNA"/>
</dbReference>
<dbReference type="EMBL" id="CAJOAX010007685">
    <property type="protein sequence ID" value="CAF4015575.1"/>
    <property type="molecule type" value="Genomic_DNA"/>
</dbReference>
<comment type="caution">
    <text evidence="3">The sequence shown here is derived from an EMBL/GenBank/DDBJ whole genome shotgun (WGS) entry which is preliminary data.</text>
</comment>
<dbReference type="Proteomes" id="UP000663882">
    <property type="component" value="Unassembled WGS sequence"/>
</dbReference>
<evidence type="ECO:0000313" key="2">
    <source>
        <dbReference type="EMBL" id="CAF1166401.1"/>
    </source>
</evidence>
<dbReference type="OrthoDB" id="9982275at2759"/>
<organism evidence="3 5">
    <name type="scientific">Rotaria sordida</name>
    <dbReference type="NCBI Taxonomy" id="392033"/>
    <lineage>
        <taxon>Eukaryota</taxon>
        <taxon>Metazoa</taxon>
        <taxon>Spiralia</taxon>
        <taxon>Gnathifera</taxon>
        <taxon>Rotifera</taxon>
        <taxon>Eurotatoria</taxon>
        <taxon>Bdelloidea</taxon>
        <taxon>Philodinida</taxon>
        <taxon>Philodinidae</taxon>
        <taxon>Rotaria</taxon>
    </lineage>
</organism>
<accession>A0A815M6Y2</accession>
<evidence type="ECO:0008006" key="6">
    <source>
        <dbReference type="Google" id="ProtNLM"/>
    </source>
</evidence>
<dbReference type="EMBL" id="CAJNOO010000929">
    <property type="protein sequence ID" value="CAF1063961.1"/>
    <property type="molecule type" value="Genomic_DNA"/>
</dbReference>
<dbReference type="Proteomes" id="UP000663854">
    <property type="component" value="Unassembled WGS sequence"/>
</dbReference>
<dbReference type="EMBL" id="CAJNOL010001778">
    <property type="protein sequence ID" value="CAF1417559.1"/>
    <property type="molecule type" value="Genomic_DNA"/>
</dbReference>
<evidence type="ECO:0000313" key="1">
    <source>
        <dbReference type="EMBL" id="CAF1063961.1"/>
    </source>
</evidence>
<evidence type="ECO:0000313" key="5">
    <source>
        <dbReference type="Proteomes" id="UP000663870"/>
    </source>
</evidence>
<keyword evidence="5" id="KW-1185">Reference proteome</keyword>
<evidence type="ECO:0000313" key="3">
    <source>
        <dbReference type="EMBL" id="CAF1417559.1"/>
    </source>
</evidence>
<dbReference type="Proteomes" id="UP000663870">
    <property type="component" value="Unassembled WGS sequence"/>
</dbReference>
<evidence type="ECO:0000313" key="4">
    <source>
        <dbReference type="EMBL" id="CAF4015575.1"/>
    </source>
</evidence>
<sequence length="180" mass="21227">MNEINNNEINNNETGHFEQLPDEILLELFENYIRLIDIYFAFYLLNHRRINGIINSARFYINIPSKDIFHQKPFSHFSSQIISLHLSTFCNDLDLSKLINLRSLHIEKPTKTQLTSIRAEFLPNLFYLSLSPCWYSLQELPKHLENISQSCPFKHLQLCVLPDGKIIRLLPKHEQPHTLK</sequence>
<dbReference type="AlphaFoldDB" id="A0A815M6Y2"/>
<reference evidence="3" key="1">
    <citation type="submission" date="2021-02" db="EMBL/GenBank/DDBJ databases">
        <authorList>
            <person name="Nowell W R."/>
        </authorList>
    </citation>
    <scope>NUCLEOTIDE SEQUENCE</scope>
</reference>
<dbReference type="Proteomes" id="UP000663823">
    <property type="component" value="Unassembled WGS sequence"/>
</dbReference>